<organism evidence="2 3">
    <name type="scientific">Geosporobacter subterraneus DSM 17957</name>
    <dbReference type="NCBI Taxonomy" id="1121919"/>
    <lineage>
        <taxon>Bacteria</taxon>
        <taxon>Bacillati</taxon>
        <taxon>Bacillota</taxon>
        <taxon>Clostridia</taxon>
        <taxon>Peptostreptococcales</taxon>
        <taxon>Thermotaleaceae</taxon>
        <taxon>Geosporobacter</taxon>
    </lineage>
</organism>
<dbReference type="OrthoDB" id="9763697at2"/>
<evidence type="ECO:0000259" key="1">
    <source>
        <dbReference type="Pfam" id="PF13569"/>
    </source>
</evidence>
<evidence type="ECO:0000313" key="3">
    <source>
        <dbReference type="Proteomes" id="UP000184536"/>
    </source>
</evidence>
<gene>
    <name evidence="2" type="ORF">SAMN02745975_03526</name>
</gene>
<protein>
    <recommendedName>
        <fullName evidence="1">DUF4132 domain-containing protein</fullName>
    </recommendedName>
</protein>
<dbReference type="Pfam" id="PF13569">
    <property type="entry name" value="DUF4132"/>
    <property type="match status" value="1"/>
</dbReference>
<dbReference type="EMBL" id="FQZV01000067">
    <property type="protein sequence ID" value="SHK04975.1"/>
    <property type="molecule type" value="Genomic_DNA"/>
</dbReference>
<reference evidence="3" key="1">
    <citation type="submission" date="2016-11" db="EMBL/GenBank/DDBJ databases">
        <authorList>
            <person name="Varghese N."/>
            <person name="Submissions S."/>
        </authorList>
    </citation>
    <scope>NUCLEOTIDE SEQUENCE [LARGE SCALE GENOMIC DNA]</scope>
    <source>
        <strain evidence="3">DSM 17957</strain>
    </source>
</reference>
<proteinExistence type="predicted"/>
<dbReference type="Proteomes" id="UP000184536">
    <property type="component" value="Unassembled WGS sequence"/>
</dbReference>
<evidence type="ECO:0000313" key="2">
    <source>
        <dbReference type="EMBL" id="SHK04975.1"/>
    </source>
</evidence>
<accession>A0A1M6PAJ8</accession>
<sequence>MERGDEFEVGELKALCSNPVLAPIIRNLVLVRGEQSGFFHEGLLINYRNEAYSLCPDERLKIAHPVDLHRLGAWSNYQRELFHHRRIQPFKQVFRELYLPNSDELKEQTLSRRYAGHQIQPRKAAALLKSRGWLAAYEEGLQKVYYKEDIVATIYAMAGWFSPSEVEAPTIEIIRFEDRKTGKPLYISQVPKLVFSEVMRDVDLVVSVSHVGGVDPEASLSTIEIRKVILEELLKLLKLENVLLTANHAKVRGGVMGNTQFIWVVALCIKWEPALSTYCLYTPATEAGYFCRL</sequence>
<name>A0A1M6PAJ8_9FIRM</name>
<feature type="domain" description="DUF4132" evidence="1">
    <location>
        <begin position="1"/>
        <end position="133"/>
    </location>
</feature>
<keyword evidence="3" id="KW-1185">Reference proteome</keyword>
<dbReference type="STRING" id="1121919.SAMN02745975_03526"/>
<dbReference type="InterPro" id="IPR025406">
    <property type="entry name" value="DUF4132"/>
</dbReference>
<dbReference type="AlphaFoldDB" id="A0A1M6PAJ8"/>